<evidence type="ECO:0000256" key="4">
    <source>
        <dbReference type="ARBA" id="ARBA00022801"/>
    </source>
</evidence>
<dbReference type="InterPro" id="IPR001878">
    <property type="entry name" value="Znf_CCHC"/>
</dbReference>
<evidence type="ECO:0000256" key="5">
    <source>
        <dbReference type="PROSITE-ProRule" id="PRU00047"/>
    </source>
</evidence>
<dbReference type="SUPFAM" id="SSF56672">
    <property type="entry name" value="DNA/RNA polymerases"/>
    <property type="match status" value="1"/>
</dbReference>
<evidence type="ECO:0000256" key="2">
    <source>
        <dbReference type="ARBA" id="ARBA00022723"/>
    </source>
</evidence>
<dbReference type="InterPro" id="IPR025724">
    <property type="entry name" value="GAG-pre-integrase_dom"/>
</dbReference>
<name>A0A438IDD1_VITVI</name>
<keyword evidence="4" id="KW-0378">Hydrolase</keyword>
<dbReference type="SUPFAM" id="SSF53098">
    <property type="entry name" value="Ribonuclease H-like"/>
    <property type="match status" value="1"/>
</dbReference>
<dbReference type="GO" id="GO:0015074">
    <property type="term" value="P:DNA integration"/>
    <property type="evidence" value="ECO:0007669"/>
    <property type="project" value="InterPro"/>
</dbReference>
<dbReference type="PROSITE" id="PS50158">
    <property type="entry name" value="ZF_CCHC"/>
    <property type="match status" value="1"/>
</dbReference>
<dbReference type="InterPro" id="IPR001584">
    <property type="entry name" value="Integrase_cat-core"/>
</dbReference>
<feature type="compositionally biased region" description="Basic residues" evidence="6">
    <location>
        <begin position="239"/>
        <end position="250"/>
    </location>
</feature>
<dbReference type="SMART" id="SM00343">
    <property type="entry name" value="ZnF_C2HC"/>
    <property type="match status" value="1"/>
</dbReference>
<dbReference type="Gene3D" id="4.10.60.10">
    <property type="entry name" value="Zinc finger, CCHC-type"/>
    <property type="match status" value="1"/>
</dbReference>
<keyword evidence="5" id="KW-0862">Zinc</keyword>
<proteinExistence type="predicted"/>
<dbReference type="SUPFAM" id="SSF57756">
    <property type="entry name" value="Retrovirus zinc finger-like domains"/>
    <property type="match status" value="1"/>
</dbReference>
<evidence type="ECO:0000256" key="6">
    <source>
        <dbReference type="SAM" id="MobiDB-lite"/>
    </source>
</evidence>
<feature type="domain" description="Integrase catalytic" evidence="8">
    <location>
        <begin position="504"/>
        <end position="674"/>
    </location>
</feature>
<dbReference type="EMBL" id="QGNW01000119">
    <property type="protein sequence ID" value="RVW94667.1"/>
    <property type="molecule type" value="Genomic_DNA"/>
</dbReference>
<dbReference type="GO" id="GO:0004190">
    <property type="term" value="F:aspartic-type endopeptidase activity"/>
    <property type="evidence" value="ECO:0007669"/>
    <property type="project" value="UniProtKB-KW"/>
</dbReference>
<dbReference type="InterPro" id="IPR036397">
    <property type="entry name" value="RNaseH_sf"/>
</dbReference>
<evidence type="ECO:0000259" key="8">
    <source>
        <dbReference type="PROSITE" id="PS50994"/>
    </source>
</evidence>
<dbReference type="InterPro" id="IPR012337">
    <property type="entry name" value="RNaseH-like_sf"/>
</dbReference>
<keyword evidence="1" id="KW-0645">Protease</keyword>
<dbReference type="Gene3D" id="3.30.420.10">
    <property type="entry name" value="Ribonuclease H-like superfamily/Ribonuclease H"/>
    <property type="match status" value="1"/>
</dbReference>
<dbReference type="Pfam" id="PF07727">
    <property type="entry name" value="RVT_2"/>
    <property type="match status" value="1"/>
</dbReference>
<dbReference type="Pfam" id="PF13976">
    <property type="entry name" value="gag_pre-integrs"/>
    <property type="match status" value="1"/>
</dbReference>
<dbReference type="InterPro" id="IPR036875">
    <property type="entry name" value="Znf_CCHC_sf"/>
</dbReference>
<dbReference type="GO" id="GO:0006508">
    <property type="term" value="P:proteolysis"/>
    <property type="evidence" value="ECO:0007669"/>
    <property type="project" value="UniProtKB-KW"/>
</dbReference>
<dbReference type="Pfam" id="PF14223">
    <property type="entry name" value="Retrotran_gag_2"/>
    <property type="match status" value="1"/>
</dbReference>
<dbReference type="InterPro" id="IPR043502">
    <property type="entry name" value="DNA/RNA_pol_sf"/>
</dbReference>
<evidence type="ECO:0000313" key="10">
    <source>
        <dbReference type="Proteomes" id="UP000288805"/>
    </source>
</evidence>
<feature type="compositionally biased region" description="Polar residues" evidence="6">
    <location>
        <begin position="756"/>
        <end position="771"/>
    </location>
</feature>
<dbReference type="PROSITE" id="PS50994">
    <property type="entry name" value="INTEGRASE"/>
    <property type="match status" value="1"/>
</dbReference>
<dbReference type="Pfam" id="PF00098">
    <property type="entry name" value="zf-CCHC"/>
    <property type="match status" value="1"/>
</dbReference>
<feature type="domain" description="CCHC-type" evidence="7">
    <location>
        <begin position="278"/>
        <end position="294"/>
    </location>
</feature>
<dbReference type="Pfam" id="PF22936">
    <property type="entry name" value="Pol_BBD"/>
    <property type="match status" value="1"/>
</dbReference>
<gene>
    <name evidence="9" type="primary">POLX_1219</name>
    <name evidence="9" type="ORF">CK203_029819</name>
</gene>
<dbReference type="PANTHER" id="PTHR42648:SF25">
    <property type="entry name" value="RNA-DIRECTED DNA POLYMERASE"/>
    <property type="match status" value="1"/>
</dbReference>
<evidence type="ECO:0000256" key="1">
    <source>
        <dbReference type="ARBA" id="ARBA00022670"/>
    </source>
</evidence>
<dbReference type="InterPro" id="IPR054722">
    <property type="entry name" value="PolX-like_BBD"/>
</dbReference>
<feature type="region of interest" description="Disordered" evidence="6">
    <location>
        <begin position="236"/>
        <end position="265"/>
    </location>
</feature>
<dbReference type="PANTHER" id="PTHR42648">
    <property type="entry name" value="TRANSPOSASE, PUTATIVE-RELATED"/>
    <property type="match status" value="1"/>
</dbReference>
<dbReference type="AlphaFoldDB" id="A0A438IDD1"/>
<dbReference type="InterPro" id="IPR013103">
    <property type="entry name" value="RVT_2"/>
</dbReference>
<keyword evidence="3" id="KW-0064">Aspartyl protease</keyword>
<dbReference type="InterPro" id="IPR039537">
    <property type="entry name" value="Retrotran_Ty1/copia-like"/>
</dbReference>
<sequence>MAGVEGDQSKTLAVVKPTARGASIPIQYPTLSETNYGIWAVKMKIILHSLGVWSVIEGGDTNDDKNQGAMVAISQAVPDDVMMAIAEKKTAKEAWDALREMRVGEDRVKKARVQVLKRQLNKLHIEDSETINEFSMKLTTLEGEIRSLGTKLDDSEVVEKLFSVVPDRFLQIIGTIEQFGNIENMSVSEAIGRLRTFEEGLKGRVHTKGDGEQLLLAQAEWEARCLKGKKYEGFSNTKRGGRHGRGRGRGRGYGGGRGNGERTNEDRKPCNFDKSRVKCFNCNEYGHFEKECPKPNRRERANLVTTQTDDEPTLLMAETCVLSHAIQNEQVLLHEDKVVPKINSTQDKAWYLDTGASNHMTGCIEKFAEIDTTIKGSVKFGDGSAVEIQGRGSVLFECFTGEHRVLTNVYYIPKLKSNIISLGQLDENGCKVVIEGGVMTILDRTRRLLAKVSRSGSHLYLLHIAQVLPECLMARSKESAWRWHVRYEHVNFHALKILSQKQMVHGLPVIENEDRICDGCLIGKQHRNPFPAVAKFRAESPLELFMWQVLIRNKDEAFEAFKKTKASAEMEKNSKLKAFRTDRGGEFTSNEFKTYCELLGIKRYLTAPYSPQQNGVVERRNQTVVGMARSLLKSMGVPGEFWGEAVSTAVYLLNRAPTKSIIGKTPYEAYYNCKPTVDHFRIFGCVGHVKDVTPHLSKLADQSKPMRKKKWEWSKFLETETGSAGNTLTAHYFTIAGASDTTNQEDKEGVSDSGIGISNSGMDFPQTTQEQTGNRYQYATPVMNTRSRTSVSNSPYTPATSFEESVSIETLQPLTSDESSLVGPRGKRDIKSLYDATVPIELQYSGLCLLGEEEPSNFEEAKADPMWRRAMEEEISSIRKNETWKLVPLLDSHKPIGLKWVYKLKKDTQGRIVKHKARLVAKGYVQRQGIDFDEVFALVAWLEIVRLLISIAAHEGWKVHHMDVKSAFLNGDLEEEVYVIQPLGFEIKGEEHKVLKLHKALYGLRQAPRAWNSKLDKSLRTLGFERCSLEHAVYMRNQGKRNLIIGVYVDDLIITGECIQDIDKFKSQMKKLFSMSDLGY</sequence>
<keyword evidence="5" id="KW-0863">Zinc-finger</keyword>
<organism evidence="9 10">
    <name type="scientific">Vitis vinifera</name>
    <name type="common">Grape</name>
    <dbReference type="NCBI Taxonomy" id="29760"/>
    <lineage>
        <taxon>Eukaryota</taxon>
        <taxon>Viridiplantae</taxon>
        <taxon>Streptophyta</taxon>
        <taxon>Embryophyta</taxon>
        <taxon>Tracheophyta</taxon>
        <taxon>Spermatophyta</taxon>
        <taxon>Magnoliopsida</taxon>
        <taxon>eudicotyledons</taxon>
        <taxon>Gunneridae</taxon>
        <taxon>Pentapetalae</taxon>
        <taxon>rosids</taxon>
        <taxon>Vitales</taxon>
        <taxon>Vitaceae</taxon>
        <taxon>Viteae</taxon>
        <taxon>Vitis</taxon>
    </lineage>
</organism>
<reference evidence="9 10" key="1">
    <citation type="journal article" date="2018" name="PLoS Genet.">
        <title>Population sequencing reveals clonal diversity and ancestral inbreeding in the grapevine cultivar Chardonnay.</title>
        <authorList>
            <person name="Roach M.J."/>
            <person name="Johnson D.L."/>
            <person name="Bohlmann J."/>
            <person name="van Vuuren H.J."/>
            <person name="Jones S.J."/>
            <person name="Pretorius I.S."/>
            <person name="Schmidt S.A."/>
            <person name="Borneman A.R."/>
        </authorList>
    </citation>
    <scope>NUCLEOTIDE SEQUENCE [LARGE SCALE GENOMIC DNA]</scope>
    <source>
        <strain evidence="10">cv. Chardonnay</strain>
        <tissue evidence="9">Leaf</tissue>
    </source>
</reference>
<dbReference type="GO" id="GO:0008270">
    <property type="term" value="F:zinc ion binding"/>
    <property type="evidence" value="ECO:0007669"/>
    <property type="project" value="UniProtKB-KW"/>
</dbReference>
<evidence type="ECO:0000313" key="9">
    <source>
        <dbReference type="EMBL" id="RVW94667.1"/>
    </source>
</evidence>
<dbReference type="GO" id="GO:0003676">
    <property type="term" value="F:nucleic acid binding"/>
    <property type="evidence" value="ECO:0007669"/>
    <property type="project" value="InterPro"/>
</dbReference>
<feature type="region of interest" description="Disordered" evidence="6">
    <location>
        <begin position="743"/>
        <end position="771"/>
    </location>
</feature>
<keyword evidence="2" id="KW-0479">Metal-binding</keyword>
<protein>
    <submittedName>
        <fullName evidence="9">Retrovirus-related Pol polyprotein from transposon TNT 1-94</fullName>
    </submittedName>
</protein>
<comment type="caution">
    <text evidence="9">The sequence shown here is derived from an EMBL/GenBank/DDBJ whole genome shotgun (WGS) entry which is preliminary data.</text>
</comment>
<evidence type="ECO:0000259" key="7">
    <source>
        <dbReference type="PROSITE" id="PS50158"/>
    </source>
</evidence>
<dbReference type="Proteomes" id="UP000288805">
    <property type="component" value="Unassembled WGS sequence"/>
</dbReference>
<evidence type="ECO:0000256" key="3">
    <source>
        <dbReference type="ARBA" id="ARBA00022750"/>
    </source>
</evidence>
<accession>A0A438IDD1</accession>